<organism evidence="2 3">
    <name type="scientific">Friedmanniomyces endolithicus</name>
    <dbReference type="NCBI Taxonomy" id="329885"/>
    <lineage>
        <taxon>Eukaryota</taxon>
        <taxon>Fungi</taxon>
        <taxon>Dikarya</taxon>
        <taxon>Ascomycota</taxon>
        <taxon>Pezizomycotina</taxon>
        <taxon>Dothideomycetes</taxon>
        <taxon>Dothideomycetidae</taxon>
        <taxon>Mycosphaerellales</taxon>
        <taxon>Teratosphaeriaceae</taxon>
        <taxon>Friedmanniomyces</taxon>
    </lineage>
</organism>
<reference evidence="2 3" key="1">
    <citation type="submission" date="2017-03" db="EMBL/GenBank/DDBJ databases">
        <title>Genomes of endolithic fungi from Antarctica.</title>
        <authorList>
            <person name="Coleine C."/>
            <person name="Masonjones S."/>
            <person name="Stajich J.E."/>
        </authorList>
    </citation>
    <scope>NUCLEOTIDE SEQUENCE [LARGE SCALE GENOMIC DNA]</scope>
    <source>
        <strain evidence="2 3">CCFEE 5311</strain>
    </source>
</reference>
<evidence type="ECO:0000313" key="2">
    <source>
        <dbReference type="EMBL" id="TKA36441.1"/>
    </source>
</evidence>
<comment type="caution">
    <text evidence="2">The sequence shown here is derived from an EMBL/GenBank/DDBJ whole genome shotgun (WGS) entry which is preliminary data.</text>
</comment>
<accession>A0A4U0UL14</accession>
<protein>
    <submittedName>
        <fullName evidence="2">Uncharacterized protein</fullName>
    </submittedName>
</protein>
<dbReference type="OrthoDB" id="537467at2759"/>
<dbReference type="STRING" id="329885.A0A4U0UL14"/>
<dbReference type="EMBL" id="NAJP01000060">
    <property type="protein sequence ID" value="TKA36441.1"/>
    <property type="molecule type" value="Genomic_DNA"/>
</dbReference>
<feature type="compositionally biased region" description="Basic and acidic residues" evidence="1">
    <location>
        <begin position="116"/>
        <end position="137"/>
    </location>
</feature>
<dbReference type="AlphaFoldDB" id="A0A4U0UL14"/>
<proteinExistence type="predicted"/>
<gene>
    <name evidence="2" type="ORF">B0A54_12455</name>
</gene>
<dbReference type="Proteomes" id="UP000310066">
    <property type="component" value="Unassembled WGS sequence"/>
</dbReference>
<evidence type="ECO:0000256" key="1">
    <source>
        <dbReference type="SAM" id="MobiDB-lite"/>
    </source>
</evidence>
<name>A0A4U0UL14_9PEZI</name>
<feature type="region of interest" description="Disordered" evidence="1">
    <location>
        <begin position="77"/>
        <end position="137"/>
    </location>
</feature>
<sequence>MPKASSTPADHSKPCTLCHTPRDVLIRCQIDSTGVWHFVCPGACWKRVSGGVVDGDGGNEHKWYRYGGMWKNKHEAVSAKMRKPKARKAKGEVKEVGEGVNAAGDEEGREASGSAGEKERGSELDERKRPREEGNVV</sequence>
<evidence type="ECO:0000313" key="3">
    <source>
        <dbReference type="Proteomes" id="UP000310066"/>
    </source>
</evidence>